<keyword evidence="16" id="KW-1185">Reference proteome</keyword>
<comment type="similarity">
    <text evidence="2">Belongs to the PAPS reductase family. CysH subfamily.</text>
</comment>
<evidence type="ECO:0000256" key="10">
    <source>
        <dbReference type="ARBA" id="ARBA00078053"/>
    </source>
</evidence>
<dbReference type="Proteomes" id="UP001160390">
    <property type="component" value="Unassembled WGS sequence"/>
</dbReference>
<comment type="caution">
    <text evidence="15">The sequence shown here is derived from an EMBL/GenBank/DDBJ whole genome shotgun (WGS) entry which is preliminary data.</text>
</comment>
<evidence type="ECO:0000256" key="4">
    <source>
        <dbReference type="ARBA" id="ARBA00022605"/>
    </source>
</evidence>
<accession>A0AA35MH63</accession>
<gene>
    <name evidence="15" type="ORF">CCHLO57077_00003125</name>
</gene>
<dbReference type="GO" id="GO:0005737">
    <property type="term" value="C:cytoplasm"/>
    <property type="evidence" value="ECO:0007669"/>
    <property type="project" value="TreeGrafter"/>
</dbReference>
<feature type="region of interest" description="Disordered" evidence="13">
    <location>
        <begin position="292"/>
        <end position="318"/>
    </location>
</feature>
<feature type="compositionally biased region" description="Low complexity" evidence="13">
    <location>
        <begin position="299"/>
        <end position="318"/>
    </location>
</feature>
<evidence type="ECO:0000256" key="1">
    <source>
        <dbReference type="ARBA" id="ARBA00004848"/>
    </source>
</evidence>
<dbReference type="GO" id="GO:0004604">
    <property type="term" value="F:phosphoadenylyl-sulfate reductase (thioredoxin) activity"/>
    <property type="evidence" value="ECO:0007669"/>
    <property type="project" value="UniProtKB-EC"/>
</dbReference>
<dbReference type="NCBIfam" id="NF002537">
    <property type="entry name" value="PRK02090.1"/>
    <property type="match status" value="1"/>
</dbReference>
<keyword evidence="4" id="KW-0028">Amino-acid biosynthesis</keyword>
<comment type="catalytic activity">
    <reaction evidence="9">
        <text>[thioredoxin]-disulfide + sulfite + adenosine 3',5'-bisphosphate + 2 H(+) = [thioredoxin]-dithiol + 3'-phosphoadenylyl sulfate</text>
        <dbReference type="Rhea" id="RHEA:11724"/>
        <dbReference type="Rhea" id="RHEA-COMP:10698"/>
        <dbReference type="Rhea" id="RHEA-COMP:10700"/>
        <dbReference type="ChEBI" id="CHEBI:15378"/>
        <dbReference type="ChEBI" id="CHEBI:17359"/>
        <dbReference type="ChEBI" id="CHEBI:29950"/>
        <dbReference type="ChEBI" id="CHEBI:50058"/>
        <dbReference type="ChEBI" id="CHEBI:58339"/>
        <dbReference type="ChEBI" id="CHEBI:58343"/>
        <dbReference type="EC" id="1.8.4.8"/>
    </reaction>
</comment>
<organism evidence="15 16">
    <name type="scientific">Clonostachys chloroleuca</name>
    <dbReference type="NCBI Taxonomy" id="1926264"/>
    <lineage>
        <taxon>Eukaryota</taxon>
        <taxon>Fungi</taxon>
        <taxon>Dikarya</taxon>
        <taxon>Ascomycota</taxon>
        <taxon>Pezizomycotina</taxon>
        <taxon>Sordariomycetes</taxon>
        <taxon>Hypocreomycetidae</taxon>
        <taxon>Hypocreales</taxon>
        <taxon>Bionectriaceae</taxon>
        <taxon>Clonostachys</taxon>
    </lineage>
</organism>
<evidence type="ECO:0000256" key="6">
    <source>
        <dbReference type="ARBA" id="ARBA00023002"/>
    </source>
</evidence>
<keyword evidence="8" id="KW-0198">Cysteine biosynthesis</keyword>
<sequence>MAVEMSQSNQSYRKEDVEIDSGYTSSHSDYSPSSSTQSLPLMSLTAAHLEHLNNQLEPMHPMDILRFCKIMFPNLYQSTAFGLTGLVTMDMLSKIQDENPESNQVELIFLDTLYHFKETYDLIDRVKARYPNVPVHIFKPHGADNVEEFEETYGKELWSTSDELYDWIIKVEPLQRAYDELKVAAVLNGRRRSQGAARGSIPIVELDEERGIIKINPLATWSFGQVNAYIKEHSVPYNALLDQGYKSVGDWHSTSPVKEGEDERAGRWKGQNKSECGIHNKKSRYAQFLEDKEQKAAAEEQQQPQQQANVAQVVEPIH</sequence>
<name>A0AA35MH63_9HYPO</name>
<dbReference type="EMBL" id="CABFNP030001284">
    <property type="protein sequence ID" value="CAI6096620.1"/>
    <property type="molecule type" value="Genomic_DNA"/>
</dbReference>
<dbReference type="Pfam" id="PF01507">
    <property type="entry name" value="PAPS_reduct"/>
    <property type="match status" value="1"/>
</dbReference>
<evidence type="ECO:0000256" key="13">
    <source>
        <dbReference type="SAM" id="MobiDB-lite"/>
    </source>
</evidence>
<dbReference type="InterPro" id="IPR002500">
    <property type="entry name" value="PAPS_reduct_dom"/>
</dbReference>
<dbReference type="GO" id="GO:0019344">
    <property type="term" value="P:cysteine biosynthetic process"/>
    <property type="evidence" value="ECO:0007669"/>
    <property type="project" value="UniProtKB-KW"/>
</dbReference>
<evidence type="ECO:0000256" key="5">
    <source>
        <dbReference type="ARBA" id="ARBA00022857"/>
    </source>
</evidence>
<dbReference type="SUPFAM" id="SSF52402">
    <property type="entry name" value="Adenine nucleotide alpha hydrolases-like"/>
    <property type="match status" value="1"/>
</dbReference>
<feature type="region of interest" description="Disordered" evidence="13">
    <location>
        <begin position="252"/>
        <end position="280"/>
    </location>
</feature>
<evidence type="ECO:0000256" key="7">
    <source>
        <dbReference type="ARBA" id="ARBA00023167"/>
    </source>
</evidence>
<dbReference type="GO" id="GO:0009086">
    <property type="term" value="P:methionine biosynthetic process"/>
    <property type="evidence" value="ECO:0007669"/>
    <property type="project" value="UniProtKB-KW"/>
</dbReference>
<dbReference type="InterPro" id="IPR004511">
    <property type="entry name" value="PAPS/APS_Rdtase"/>
</dbReference>
<evidence type="ECO:0000256" key="2">
    <source>
        <dbReference type="ARBA" id="ARBA00009732"/>
    </source>
</evidence>
<proteinExistence type="inferred from homology"/>
<dbReference type="PANTHER" id="PTHR46509:SF1">
    <property type="entry name" value="PHOSPHOADENOSINE PHOSPHOSULFATE REDUCTASE"/>
    <property type="match status" value="1"/>
</dbReference>
<dbReference type="Gene3D" id="3.40.50.620">
    <property type="entry name" value="HUPs"/>
    <property type="match status" value="1"/>
</dbReference>
<dbReference type="FunFam" id="3.40.50.620:FF:000151">
    <property type="entry name" value="Phosphoadenosine phosphosulfate reductase"/>
    <property type="match status" value="1"/>
</dbReference>
<dbReference type="GO" id="GO:0019379">
    <property type="term" value="P:sulfate assimilation, phosphoadenylyl sulfate reduction by phosphoadenylyl-sulfate reductase (thioredoxin)"/>
    <property type="evidence" value="ECO:0007669"/>
    <property type="project" value="InterPro"/>
</dbReference>
<evidence type="ECO:0000256" key="8">
    <source>
        <dbReference type="ARBA" id="ARBA00023192"/>
    </source>
</evidence>
<evidence type="ECO:0000256" key="12">
    <source>
        <dbReference type="ARBA" id="ARBA00082553"/>
    </source>
</evidence>
<dbReference type="NCBIfam" id="TIGR00434">
    <property type="entry name" value="cysH"/>
    <property type="match status" value="1"/>
</dbReference>
<dbReference type="CDD" id="cd23945">
    <property type="entry name" value="PAPS_reductase"/>
    <property type="match status" value="1"/>
</dbReference>
<evidence type="ECO:0000259" key="14">
    <source>
        <dbReference type="Pfam" id="PF01507"/>
    </source>
</evidence>
<evidence type="ECO:0000256" key="11">
    <source>
        <dbReference type="ARBA" id="ARBA00082472"/>
    </source>
</evidence>
<keyword evidence="7" id="KW-0486">Methionine biosynthesis</keyword>
<dbReference type="EC" id="1.8.4.8" evidence="3"/>
<dbReference type="PANTHER" id="PTHR46509">
    <property type="entry name" value="PHOSPHOADENOSINE PHOSPHOSULFATE REDUCTASE"/>
    <property type="match status" value="1"/>
</dbReference>
<comment type="pathway">
    <text evidence="1">Sulfur metabolism; hydrogen sulfide biosynthesis; sulfite from sulfate: step 3/3.</text>
</comment>
<dbReference type="InterPro" id="IPR011800">
    <property type="entry name" value="PAPS_reductase_CysH"/>
</dbReference>
<dbReference type="NCBIfam" id="TIGR02057">
    <property type="entry name" value="PAPS_reductase"/>
    <property type="match status" value="1"/>
</dbReference>
<dbReference type="AlphaFoldDB" id="A0AA35MH63"/>
<reference evidence="15" key="1">
    <citation type="submission" date="2023-01" db="EMBL/GenBank/DDBJ databases">
        <authorList>
            <person name="Piombo E."/>
        </authorList>
    </citation>
    <scope>NUCLEOTIDE SEQUENCE</scope>
</reference>
<feature type="domain" description="Phosphoadenosine phosphosulphate reductase" evidence="14">
    <location>
        <begin position="75"/>
        <end position="256"/>
    </location>
</feature>
<evidence type="ECO:0000313" key="15">
    <source>
        <dbReference type="EMBL" id="CAI6096620.1"/>
    </source>
</evidence>
<evidence type="ECO:0000313" key="16">
    <source>
        <dbReference type="Proteomes" id="UP001160390"/>
    </source>
</evidence>
<evidence type="ECO:0000256" key="3">
    <source>
        <dbReference type="ARBA" id="ARBA00013096"/>
    </source>
</evidence>
<evidence type="ECO:0000256" key="9">
    <source>
        <dbReference type="ARBA" id="ARBA00052536"/>
    </source>
</evidence>
<protein>
    <recommendedName>
        <fullName evidence="3">phosphoadenylyl-sulfate reductase (thioredoxin)</fullName>
        <ecNumber evidence="3">1.8.4.8</ecNumber>
    </recommendedName>
    <alternativeName>
        <fullName evidence="10">3'-phosphoadenylylsulfate reductase</fullName>
    </alternativeName>
    <alternativeName>
        <fullName evidence="12">PAPS reductase, thioredoxin dependent</fullName>
    </alternativeName>
    <alternativeName>
        <fullName evidence="11">PAdoPS reductase</fullName>
    </alternativeName>
</protein>
<dbReference type="InterPro" id="IPR014729">
    <property type="entry name" value="Rossmann-like_a/b/a_fold"/>
</dbReference>
<keyword evidence="5" id="KW-0521">NADP</keyword>
<keyword evidence="6" id="KW-0560">Oxidoreductase</keyword>
<dbReference type="HAMAP" id="MF_00063">
    <property type="entry name" value="CysH"/>
    <property type="match status" value="1"/>
</dbReference>